<proteinExistence type="predicted"/>
<keyword evidence="2" id="KW-1185">Reference proteome</keyword>
<evidence type="ECO:0000313" key="1">
    <source>
        <dbReference type="EMBL" id="GFY37744.1"/>
    </source>
</evidence>
<organism evidence="1 2">
    <name type="scientific">Trichonephila inaurata madagascariensis</name>
    <dbReference type="NCBI Taxonomy" id="2747483"/>
    <lineage>
        <taxon>Eukaryota</taxon>
        <taxon>Metazoa</taxon>
        <taxon>Ecdysozoa</taxon>
        <taxon>Arthropoda</taxon>
        <taxon>Chelicerata</taxon>
        <taxon>Arachnida</taxon>
        <taxon>Araneae</taxon>
        <taxon>Araneomorphae</taxon>
        <taxon>Entelegynae</taxon>
        <taxon>Araneoidea</taxon>
        <taxon>Nephilidae</taxon>
        <taxon>Trichonephila</taxon>
        <taxon>Trichonephila inaurata</taxon>
    </lineage>
</organism>
<comment type="caution">
    <text evidence="1">The sequence shown here is derived from an EMBL/GenBank/DDBJ whole genome shotgun (WGS) entry which is preliminary data.</text>
</comment>
<reference evidence="1" key="1">
    <citation type="submission" date="2020-08" db="EMBL/GenBank/DDBJ databases">
        <title>Multicomponent nature underlies the extraordinary mechanical properties of spider dragline silk.</title>
        <authorList>
            <person name="Kono N."/>
            <person name="Nakamura H."/>
            <person name="Mori M."/>
            <person name="Yoshida Y."/>
            <person name="Ohtoshi R."/>
            <person name="Malay A.D."/>
            <person name="Moran D.A.P."/>
            <person name="Tomita M."/>
            <person name="Numata K."/>
            <person name="Arakawa K."/>
        </authorList>
    </citation>
    <scope>NUCLEOTIDE SEQUENCE</scope>
</reference>
<accession>A0A8X7BPN1</accession>
<protein>
    <submittedName>
        <fullName evidence="1">Transposable element tc3 transposase</fullName>
    </submittedName>
</protein>
<dbReference type="EMBL" id="BMAV01000451">
    <property type="protein sequence ID" value="GFY37744.1"/>
    <property type="molecule type" value="Genomic_DNA"/>
</dbReference>
<dbReference type="OrthoDB" id="9979538at2759"/>
<gene>
    <name evidence="1" type="primary">RF55_24064</name>
    <name evidence="1" type="ORF">TNIN_346481</name>
</gene>
<evidence type="ECO:0000313" key="2">
    <source>
        <dbReference type="Proteomes" id="UP000886998"/>
    </source>
</evidence>
<sequence length="180" mass="20570">MLSIVEKVLLVKLYYKNSERAIVTLRAYRCMKGMRDTKGPIMSSALNKMKKFEAIGSLVSRQTSERPLTTTAVATTVKQTGQSMSVVAASAECSAREESFEADKSVARKCLESKANNFRRYPYKLQHNQELKPPGFFRRDFVNLVFYKREEQHETDFTLLWTDEAHCTLSSAVNTHNCRV</sequence>
<dbReference type="AlphaFoldDB" id="A0A8X7BPN1"/>
<name>A0A8X7BPN1_9ARAC</name>
<dbReference type="Proteomes" id="UP000886998">
    <property type="component" value="Unassembled WGS sequence"/>
</dbReference>